<dbReference type="InterPro" id="IPR000566">
    <property type="entry name" value="Lipocln_cytosolic_FA-bd_dom"/>
</dbReference>
<dbReference type="OrthoDB" id="565904at2759"/>
<dbReference type="SUPFAM" id="SSF50814">
    <property type="entry name" value="Lipocalins"/>
    <property type="match status" value="1"/>
</dbReference>
<evidence type="ECO:0000259" key="2">
    <source>
        <dbReference type="Pfam" id="PF00061"/>
    </source>
</evidence>
<dbReference type="GO" id="GO:0006629">
    <property type="term" value="P:lipid metabolic process"/>
    <property type="evidence" value="ECO:0007669"/>
    <property type="project" value="TreeGrafter"/>
</dbReference>
<dbReference type="InterPro" id="IPR012674">
    <property type="entry name" value="Calycin"/>
</dbReference>
<dbReference type="AlphaFoldDB" id="A0A8S1DR80"/>
<keyword evidence="4" id="KW-1185">Reference proteome</keyword>
<dbReference type="PANTHER" id="PTHR10612">
    <property type="entry name" value="APOLIPOPROTEIN D"/>
    <property type="match status" value="1"/>
</dbReference>
<keyword evidence="1" id="KW-0812">Transmembrane</keyword>
<dbReference type="Gene3D" id="2.40.128.20">
    <property type="match status" value="1"/>
</dbReference>
<dbReference type="PANTHER" id="PTHR10612:SF34">
    <property type="entry name" value="APOLIPOPROTEIN D"/>
    <property type="match status" value="1"/>
</dbReference>
<accession>A0A8S1DR80</accession>
<reference evidence="3 4" key="1">
    <citation type="submission" date="2020-04" db="EMBL/GenBank/DDBJ databases">
        <authorList>
            <person name="Alioto T."/>
            <person name="Alioto T."/>
            <person name="Gomez Garrido J."/>
        </authorList>
    </citation>
    <scope>NUCLEOTIDE SEQUENCE [LARGE SCALE GENOMIC DNA]</scope>
</reference>
<comment type="caution">
    <text evidence="3">The sequence shown here is derived from an EMBL/GenBank/DDBJ whole genome shotgun (WGS) entry which is preliminary data.</text>
</comment>
<evidence type="ECO:0000313" key="3">
    <source>
        <dbReference type="EMBL" id="CAB3383357.1"/>
    </source>
</evidence>
<dbReference type="Proteomes" id="UP000494165">
    <property type="component" value="Unassembled WGS sequence"/>
</dbReference>
<proteinExistence type="predicted"/>
<keyword evidence="1" id="KW-0472">Membrane</keyword>
<feature type="transmembrane region" description="Helical" evidence="1">
    <location>
        <begin position="63"/>
        <end position="86"/>
    </location>
</feature>
<dbReference type="GO" id="GO:0005737">
    <property type="term" value="C:cytoplasm"/>
    <property type="evidence" value="ECO:0007669"/>
    <property type="project" value="TreeGrafter"/>
</dbReference>
<dbReference type="Pfam" id="PF00061">
    <property type="entry name" value="Lipocalin"/>
    <property type="match status" value="1"/>
</dbReference>
<evidence type="ECO:0000313" key="4">
    <source>
        <dbReference type="Proteomes" id="UP000494165"/>
    </source>
</evidence>
<feature type="domain" description="Lipocalin/cytosolic fatty-acid binding" evidence="2">
    <location>
        <begin position="112"/>
        <end position="264"/>
    </location>
</feature>
<keyword evidence="1" id="KW-1133">Transmembrane helix</keyword>
<dbReference type="GO" id="GO:0000302">
    <property type="term" value="P:response to reactive oxygen species"/>
    <property type="evidence" value="ECO:0007669"/>
    <property type="project" value="TreeGrafter"/>
</dbReference>
<evidence type="ECO:0000256" key="1">
    <source>
        <dbReference type="SAM" id="Phobius"/>
    </source>
</evidence>
<organism evidence="3 4">
    <name type="scientific">Cloeon dipterum</name>
    <dbReference type="NCBI Taxonomy" id="197152"/>
    <lineage>
        <taxon>Eukaryota</taxon>
        <taxon>Metazoa</taxon>
        <taxon>Ecdysozoa</taxon>
        <taxon>Arthropoda</taxon>
        <taxon>Hexapoda</taxon>
        <taxon>Insecta</taxon>
        <taxon>Pterygota</taxon>
        <taxon>Palaeoptera</taxon>
        <taxon>Ephemeroptera</taxon>
        <taxon>Pisciforma</taxon>
        <taxon>Baetidae</taxon>
        <taxon>Cloeon</taxon>
    </lineage>
</organism>
<dbReference type="EMBL" id="CADEPI010000305">
    <property type="protein sequence ID" value="CAB3383357.1"/>
    <property type="molecule type" value="Genomic_DNA"/>
</dbReference>
<sequence length="267" mass="31006">MALNQWLRSWMHLLGVNLNRIRRYYLTRGKCSNAQHRQRYKRLRHVERFSLVLQHRGKSSQPYSLRAVIMKFLVLLFCVLAVVAAGKNKNKAFVRKCPKVFGKTPFDQQKFAGIWHMISYMETELPEEKCARMNVTVKTTEDGTTILDYQLPHKTLDGSLKTDEVYSVAEKGKTAESFAVFKQEGGQWSDPYKKYIVATDYNTYAITISCKTIFNEEKMKMDRSMCAHVYSRNTTLPQQTLDILHNIMSSYDIDTASMKIMDHSNCQ</sequence>
<name>A0A8S1DR80_9INSE</name>
<protein>
    <recommendedName>
        <fullName evidence="2">Lipocalin/cytosolic fatty-acid binding domain-containing protein</fullName>
    </recommendedName>
</protein>
<gene>
    <name evidence="3" type="ORF">CLODIP_2_CD10864</name>
</gene>